<dbReference type="OrthoDB" id="9764501at2"/>
<feature type="binding site" evidence="8">
    <location>
        <position position="144"/>
    </location>
    <ligand>
        <name>FMN</name>
        <dbReference type="ChEBI" id="CHEBI:58210"/>
    </ligand>
</feature>
<dbReference type="Gene3D" id="3.20.20.70">
    <property type="entry name" value="Aldolase class I"/>
    <property type="match status" value="1"/>
</dbReference>
<dbReference type="SUPFAM" id="SSF51395">
    <property type="entry name" value="FMN-linked oxidoreductases"/>
    <property type="match status" value="1"/>
</dbReference>
<dbReference type="CDD" id="cd02801">
    <property type="entry name" value="DUS_like_FMN"/>
    <property type="match status" value="1"/>
</dbReference>
<keyword evidence="4 6" id="KW-0819">tRNA processing</keyword>
<keyword evidence="5 6" id="KW-0560">Oxidoreductase</keyword>
<feature type="binding site" evidence="8">
    <location>
        <begin position="239"/>
        <end position="240"/>
    </location>
    <ligand>
        <name>FMN</name>
        <dbReference type="ChEBI" id="CHEBI:58210"/>
    </ligand>
</feature>
<dbReference type="GO" id="GO:0050660">
    <property type="term" value="F:flavin adenine dinucleotide binding"/>
    <property type="evidence" value="ECO:0007669"/>
    <property type="project" value="InterPro"/>
</dbReference>
<keyword evidence="11" id="KW-1185">Reference proteome</keyword>
<feature type="binding site" evidence="8">
    <location>
        <position position="70"/>
    </location>
    <ligand>
        <name>FMN</name>
        <dbReference type="ChEBI" id="CHEBI:58210"/>
    </ligand>
</feature>
<evidence type="ECO:0000256" key="6">
    <source>
        <dbReference type="PIRNR" id="PIRNR006621"/>
    </source>
</evidence>
<dbReference type="Pfam" id="PF01207">
    <property type="entry name" value="Dus"/>
    <property type="match status" value="1"/>
</dbReference>
<organism evidence="10 11">
    <name type="scientific">Butyrivibrio hungatei</name>
    <dbReference type="NCBI Taxonomy" id="185008"/>
    <lineage>
        <taxon>Bacteria</taxon>
        <taxon>Bacillati</taxon>
        <taxon>Bacillota</taxon>
        <taxon>Clostridia</taxon>
        <taxon>Lachnospirales</taxon>
        <taxon>Lachnospiraceae</taxon>
        <taxon>Butyrivibrio</taxon>
    </lineage>
</organism>
<dbReference type="PIRSF" id="PIRSF006621">
    <property type="entry name" value="Dus"/>
    <property type="match status" value="1"/>
</dbReference>
<evidence type="ECO:0000256" key="4">
    <source>
        <dbReference type="ARBA" id="ARBA00022694"/>
    </source>
</evidence>
<evidence type="ECO:0000256" key="7">
    <source>
        <dbReference type="PIRSR" id="PIRSR006621-1"/>
    </source>
</evidence>
<evidence type="ECO:0000313" key="10">
    <source>
        <dbReference type="EMBL" id="AOZ95815.1"/>
    </source>
</evidence>
<dbReference type="KEGG" id="bhu:bhn_I0781"/>
<reference evidence="11" key="1">
    <citation type="submission" date="2016-10" db="EMBL/GenBank/DDBJ databases">
        <title>The complete genome sequence of the rumen bacterium Butyrivibrio hungatei MB2003.</title>
        <authorList>
            <person name="Palevich N."/>
            <person name="Kelly W.J."/>
            <person name="Leahy S.C."/>
            <person name="Altermann E."/>
            <person name="Rakonjac J."/>
            <person name="Attwood G.T."/>
        </authorList>
    </citation>
    <scope>NUCLEOTIDE SEQUENCE [LARGE SCALE GENOMIC DNA]</scope>
    <source>
        <strain evidence="11">MB2003</strain>
    </source>
</reference>
<comment type="similarity">
    <text evidence="6">Belongs to the dus family.</text>
</comment>
<dbReference type="InterPro" id="IPR018517">
    <property type="entry name" value="tRNA_hU_synthase_CS"/>
</dbReference>
<proteinExistence type="inferred from homology"/>
<dbReference type="AlphaFoldDB" id="A0A1D9P0V0"/>
<evidence type="ECO:0000256" key="2">
    <source>
        <dbReference type="ARBA" id="ARBA00022630"/>
    </source>
</evidence>
<keyword evidence="8" id="KW-0547">Nucleotide-binding</keyword>
<dbReference type="PANTHER" id="PTHR11082:SF25">
    <property type="entry name" value="DUS-LIKE FMN-BINDING DOMAIN-CONTAINING PROTEIN"/>
    <property type="match status" value="1"/>
</dbReference>
<dbReference type="InterPro" id="IPR001269">
    <property type="entry name" value="DUS_fam"/>
</dbReference>
<dbReference type="InterPro" id="IPR013785">
    <property type="entry name" value="Aldolase_TIM"/>
</dbReference>
<keyword evidence="2 6" id="KW-0285">Flavoprotein</keyword>
<evidence type="ECO:0000313" key="11">
    <source>
        <dbReference type="Proteomes" id="UP000179284"/>
    </source>
</evidence>
<name>A0A1D9P0V0_9FIRM</name>
<dbReference type="GO" id="GO:0017150">
    <property type="term" value="F:tRNA dihydrouridine synthase activity"/>
    <property type="evidence" value="ECO:0007669"/>
    <property type="project" value="InterPro"/>
</dbReference>
<dbReference type="RefSeq" id="WP_071175554.1">
    <property type="nucleotide sequence ID" value="NZ_CP017831.1"/>
</dbReference>
<sequence>MAFYYAPMEGITLYPLRNIHKDMFGKEMDKYFTPFLTAAKNYHFKKREQRDVLPEYSTSFCDVSNEIVPQLMANQAEIFIWAAKKISALGYNEINLNMGCPAATVVNRHKGSGLLENPDILDRMLFDIFDTVDKENLGFKVSLKTRLGLMDVSETPRLMEVLASYPASELTIHARVRSDFYKGEPRLDTFCEAVKIYRENGGKADICYNGSISTVSDYNRIKEYLDIELTDVDISYMIGRGLVENPALVREICGGEPLGSKELKEYLDKLYVGYEGYIPEERNVIFKMLEHWAFLHVHFKDCDKQLKAVRKARSKGEYLAAVNNIFSCCEFT</sequence>
<dbReference type="PROSITE" id="PS01136">
    <property type="entry name" value="UPF0034"/>
    <property type="match status" value="1"/>
</dbReference>
<evidence type="ECO:0000259" key="9">
    <source>
        <dbReference type="Pfam" id="PF01207"/>
    </source>
</evidence>
<comment type="cofactor">
    <cofactor evidence="1 6 8">
        <name>FMN</name>
        <dbReference type="ChEBI" id="CHEBI:58210"/>
    </cofactor>
</comment>
<feature type="domain" description="DUS-like FMN-binding" evidence="9">
    <location>
        <begin position="6"/>
        <end position="251"/>
    </location>
</feature>
<evidence type="ECO:0000256" key="3">
    <source>
        <dbReference type="ARBA" id="ARBA00022643"/>
    </source>
</evidence>
<dbReference type="Proteomes" id="UP000179284">
    <property type="component" value="Chromosome I"/>
</dbReference>
<gene>
    <name evidence="10" type="ORF">bhn_I0781</name>
</gene>
<evidence type="ECO:0000256" key="5">
    <source>
        <dbReference type="ARBA" id="ARBA00023002"/>
    </source>
</evidence>
<dbReference type="InterPro" id="IPR035587">
    <property type="entry name" value="DUS-like_FMN-bd"/>
</dbReference>
<evidence type="ECO:0000256" key="8">
    <source>
        <dbReference type="PIRSR" id="PIRSR006621-2"/>
    </source>
</evidence>
<comment type="function">
    <text evidence="6">Catalyzes the synthesis of 5,6-dihydrouridine (D), a modified base found in the D-loop of most tRNAs, via the reduction of the C5-C6 double bond in target uridines.</text>
</comment>
<evidence type="ECO:0000256" key="1">
    <source>
        <dbReference type="ARBA" id="ARBA00001917"/>
    </source>
</evidence>
<protein>
    <recommendedName>
        <fullName evidence="6">tRNA-dihydrouridine synthase</fullName>
        <ecNumber evidence="6">1.3.1.-</ecNumber>
    </recommendedName>
</protein>
<feature type="binding site" evidence="8">
    <location>
        <position position="173"/>
    </location>
    <ligand>
        <name>FMN</name>
        <dbReference type="ChEBI" id="CHEBI:58210"/>
    </ligand>
</feature>
<dbReference type="EC" id="1.3.1.-" evidence="6"/>
<accession>A0A1D9P0V0</accession>
<keyword evidence="3 6" id="KW-0288">FMN</keyword>
<dbReference type="EMBL" id="CP017831">
    <property type="protein sequence ID" value="AOZ95815.1"/>
    <property type="molecule type" value="Genomic_DNA"/>
</dbReference>
<dbReference type="PANTHER" id="PTHR11082">
    <property type="entry name" value="TRNA-DIHYDROURIDINE SYNTHASE"/>
    <property type="match status" value="1"/>
</dbReference>
<feature type="active site" description="Proton donor" evidence="7">
    <location>
        <position position="100"/>
    </location>
</feature>